<dbReference type="AlphaFoldDB" id="A0A0L0DC83"/>
<dbReference type="Proteomes" id="UP000054408">
    <property type="component" value="Unassembled WGS sequence"/>
</dbReference>
<keyword evidence="3" id="KW-1185">Reference proteome</keyword>
<dbReference type="OrthoDB" id="435147at2759"/>
<keyword evidence="1" id="KW-0472">Membrane</keyword>
<protein>
    <submittedName>
        <fullName evidence="2">Uncharacterized protein</fullName>
    </submittedName>
</protein>
<reference evidence="2 3" key="1">
    <citation type="submission" date="2010-05" db="EMBL/GenBank/DDBJ databases">
        <title>The Genome Sequence of Thecamonas trahens ATCC 50062.</title>
        <authorList>
            <consortium name="The Broad Institute Genome Sequencing Platform"/>
            <person name="Russ C."/>
            <person name="Cuomo C."/>
            <person name="Shea T."/>
            <person name="Young S.K."/>
            <person name="Zeng Q."/>
            <person name="Koehrsen M."/>
            <person name="Haas B."/>
            <person name="Borodovsky M."/>
            <person name="Guigo R."/>
            <person name="Alvarado L."/>
            <person name="Berlin A."/>
            <person name="Bochicchio J."/>
            <person name="Borenstein D."/>
            <person name="Chapman S."/>
            <person name="Chen Z."/>
            <person name="Freedman E."/>
            <person name="Gellesch M."/>
            <person name="Goldberg J."/>
            <person name="Griggs A."/>
            <person name="Gujja S."/>
            <person name="Heilman E."/>
            <person name="Heiman D."/>
            <person name="Hepburn T."/>
            <person name="Howarth C."/>
            <person name="Jen D."/>
            <person name="Larson L."/>
            <person name="Mehta T."/>
            <person name="Park D."/>
            <person name="Pearson M."/>
            <person name="Roberts A."/>
            <person name="Saif S."/>
            <person name="Shenoy N."/>
            <person name="Sisk P."/>
            <person name="Stolte C."/>
            <person name="Sykes S."/>
            <person name="Thomson T."/>
            <person name="Walk T."/>
            <person name="White J."/>
            <person name="Yandava C."/>
            <person name="Burger G."/>
            <person name="Gray M.W."/>
            <person name="Holland P.W.H."/>
            <person name="King N."/>
            <person name="Lang F.B.F."/>
            <person name="Roger A.J."/>
            <person name="Ruiz-Trillo I."/>
            <person name="Lander E."/>
            <person name="Nusbaum C."/>
        </authorList>
    </citation>
    <scope>NUCLEOTIDE SEQUENCE [LARGE SCALE GENOMIC DNA]</scope>
    <source>
        <strain evidence="2 3">ATCC 50062</strain>
    </source>
</reference>
<evidence type="ECO:0000313" key="3">
    <source>
        <dbReference type="Proteomes" id="UP000054408"/>
    </source>
</evidence>
<dbReference type="GeneID" id="25565464"/>
<keyword evidence="1" id="KW-1133">Transmembrane helix</keyword>
<evidence type="ECO:0000313" key="2">
    <source>
        <dbReference type="EMBL" id="KNC49947.1"/>
    </source>
</evidence>
<organism evidence="2 3">
    <name type="scientific">Thecamonas trahens ATCC 50062</name>
    <dbReference type="NCBI Taxonomy" id="461836"/>
    <lineage>
        <taxon>Eukaryota</taxon>
        <taxon>Apusozoa</taxon>
        <taxon>Apusomonadida</taxon>
        <taxon>Apusomonadidae</taxon>
        <taxon>Thecamonas</taxon>
    </lineage>
</organism>
<feature type="transmembrane region" description="Helical" evidence="1">
    <location>
        <begin position="146"/>
        <end position="171"/>
    </location>
</feature>
<sequence length="184" mass="20316">MHLMEAGMDWVLGSSDAGGESVRVVVVDGTVDVGKDAAWRLAMEVMAVVGAVYAFDWIFHNPSCGVMFQCGCTFNWAGGWAKCNVHDPSTPSCPWCIAPPGTAWTTFLLVRIIAIGSYFAFTRLRHTWQRIARYGGLSNWRSWRELALAASVASCGWALTVITVGAVFFVASPSYPWFFWFTRS</sequence>
<evidence type="ECO:0000256" key="1">
    <source>
        <dbReference type="SAM" id="Phobius"/>
    </source>
</evidence>
<name>A0A0L0DC83_THETB</name>
<keyword evidence="1" id="KW-0812">Transmembrane</keyword>
<accession>A0A0L0DC83</accession>
<dbReference type="RefSeq" id="XP_013757424.1">
    <property type="nucleotide sequence ID" value="XM_013901970.1"/>
</dbReference>
<dbReference type="eggNOG" id="ENOG502SX87">
    <property type="taxonomic scope" value="Eukaryota"/>
</dbReference>
<proteinExistence type="predicted"/>
<feature type="transmembrane region" description="Helical" evidence="1">
    <location>
        <begin position="101"/>
        <end position="121"/>
    </location>
</feature>
<gene>
    <name evidence="2" type="ORF">AMSG_06255</name>
</gene>
<dbReference type="EMBL" id="GL349458">
    <property type="protein sequence ID" value="KNC49947.1"/>
    <property type="molecule type" value="Genomic_DNA"/>
</dbReference>